<protein>
    <submittedName>
        <fullName evidence="5">LuxR family transcriptional regulator</fullName>
    </submittedName>
</protein>
<keyword evidence="1" id="KW-0547">Nucleotide-binding</keyword>
<dbReference type="GO" id="GO:0005524">
    <property type="term" value="F:ATP binding"/>
    <property type="evidence" value="ECO:0007669"/>
    <property type="project" value="UniProtKB-KW"/>
</dbReference>
<dbReference type="Pfam" id="PF13191">
    <property type="entry name" value="AAA_16"/>
    <property type="match status" value="1"/>
</dbReference>
<dbReference type="CDD" id="cd06170">
    <property type="entry name" value="LuxR_C_like"/>
    <property type="match status" value="1"/>
</dbReference>
<dbReference type="GO" id="GO:0003677">
    <property type="term" value="F:DNA binding"/>
    <property type="evidence" value="ECO:0007669"/>
    <property type="project" value="InterPro"/>
</dbReference>
<dbReference type="Proteomes" id="UP000274515">
    <property type="component" value="Unassembled WGS sequence"/>
</dbReference>
<gene>
    <name evidence="5" type="ORF">EIL87_08540</name>
</gene>
<comment type="caution">
    <text evidence="5">The sequence shown here is derived from an EMBL/GenBank/DDBJ whole genome shotgun (WGS) entry which is preliminary data.</text>
</comment>
<name>A0A3R8P7G6_9PSEU</name>
<dbReference type="PRINTS" id="PR00038">
    <property type="entry name" value="HTHLUXR"/>
</dbReference>
<accession>A0A3R8P7G6</accession>
<dbReference type="Gene3D" id="3.40.50.300">
    <property type="entry name" value="P-loop containing nucleotide triphosphate hydrolases"/>
    <property type="match status" value="1"/>
</dbReference>
<evidence type="ECO:0000313" key="5">
    <source>
        <dbReference type="EMBL" id="RRO18269.1"/>
    </source>
</evidence>
<dbReference type="SUPFAM" id="SSF52540">
    <property type="entry name" value="P-loop containing nucleoside triphosphate hydrolases"/>
    <property type="match status" value="1"/>
</dbReference>
<feature type="region of interest" description="Disordered" evidence="3">
    <location>
        <begin position="851"/>
        <end position="878"/>
    </location>
</feature>
<dbReference type="GO" id="GO:0005737">
    <property type="term" value="C:cytoplasm"/>
    <property type="evidence" value="ECO:0007669"/>
    <property type="project" value="TreeGrafter"/>
</dbReference>
<dbReference type="InterPro" id="IPR011990">
    <property type="entry name" value="TPR-like_helical_dom_sf"/>
</dbReference>
<dbReference type="PANTHER" id="PTHR16305">
    <property type="entry name" value="TESTICULAR SOLUBLE ADENYLYL CYCLASE"/>
    <property type="match status" value="1"/>
</dbReference>
<dbReference type="SUPFAM" id="SSF48452">
    <property type="entry name" value="TPR-like"/>
    <property type="match status" value="2"/>
</dbReference>
<keyword evidence="2" id="KW-0067">ATP-binding</keyword>
<evidence type="ECO:0000256" key="1">
    <source>
        <dbReference type="ARBA" id="ARBA00022741"/>
    </source>
</evidence>
<dbReference type="GO" id="GO:0004016">
    <property type="term" value="F:adenylate cyclase activity"/>
    <property type="evidence" value="ECO:0007669"/>
    <property type="project" value="TreeGrafter"/>
</dbReference>
<dbReference type="InterPro" id="IPR036388">
    <property type="entry name" value="WH-like_DNA-bd_sf"/>
</dbReference>
<evidence type="ECO:0000256" key="3">
    <source>
        <dbReference type="SAM" id="MobiDB-lite"/>
    </source>
</evidence>
<dbReference type="Gene3D" id="1.25.40.10">
    <property type="entry name" value="Tetratricopeptide repeat domain"/>
    <property type="match status" value="1"/>
</dbReference>
<dbReference type="SMART" id="SM00421">
    <property type="entry name" value="HTH_LUXR"/>
    <property type="match status" value="1"/>
</dbReference>
<dbReference type="PANTHER" id="PTHR16305:SF35">
    <property type="entry name" value="TRANSCRIPTIONAL ACTIVATOR DOMAIN"/>
    <property type="match status" value="1"/>
</dbReference>
<proteinExistence type="predicted"/>
<dbReference type="EMBL" id="RSAA01000007">
    <property type="protein sequence ID" value="RRO18269.1"/>
    <property type="molecule type" value="Genomic_DNA"/>
</dbReference>
<dbReference type="AlphaFoldDB" id="A0A3R8P7G6"/>
<dbReference type="InterPro" id="IPR041664">
    <property type="entry name" value="AAA_16"/>
</dbReference>
<organism evidence="5 6">
    <name type="scientific">Saccharopolyspora rhizosphaerae</name>
    <dbReference type="NCBI Taxonomy" id="2492662"/>
    <lineage>
        <taxon>Bacteria</taxon>
        <taxon>Bacillati</taxon>
        <taxon>Actinomycetota</taxon>
        <taxon>Actinomycetes</taxon>
        <taxon>Pseudonocardiales</taxon>
        <taxon>Pseudonocardiaceae</taxon>
        <taxon>Saccharopolyspora</taxon>
    </lineage>
</organism>
<evidence type="ECO:0000256" key="2">
    <source>
        <dbReference type="ARBA" id="ARBA00022840"/>
    </source>
</evidence>
<dbReference type="InterPro" id="IPR027417">
    <property type="entry name" value="P-loop_NTPase"/>
</dbReference>
<keyword evidence="6" id="KW-1185">Reference proteome</keyword>
<dbReference type="GO" id="GO:0006355">
    <property type="term" value="P:regulation of DNA-templated transcription"/>
    <property type="evidence" value="ECO:0007669"/>
    <property type="project" value="InterPro"/>
</dbReference>
<dbReference type="Pfam" id="PF00196">
    <property type="entry name" value="GerE"/>
    <property type="match status" value="1"/>
</dbReference>
<dbReference type="InterPro" id="IPR000792">
    <property type="entry name" value="Tscrpt_reg_LuxR_C"/>
</dbReference>
<feature type="domain" description="HTH luxR-type" evidence="4">
    <location>
        <begin position="872"/>
        <end position="937"/>
    </location>
</feature>
<dbReference type="Gene3D" id="1.10.10.10">
    <property type="entry name" value="Winged helix-like DNA-binding domain superfamily/Winged helix DNA-binding domain"/>
    <property type="match status" value="1"/>
</dbReference>
<dbReference type="InterPro" id="IPR016032">
    <property type="entry name" value="Sig_transdc_resp-reg_C-effctor"/>
</dbReference>
<evidence type="ECO:0000313" key="6">
    <source>
        <dbReference type="Proteomes" id="UP000274515"/>
    </source>
</evidence>
<dbReference type="PROSITE" id="PS50043">
    <property type="entry name" value="HTH_LUXR_2"/>
    <property type="match status" value="1"/>
</dbReference>
<reference evidence="5 6" key="1">
    <citation type="submission" date="2018-11" db="EMBL/GenBank/DDBJ databases">
        <title>Saccharopolyspora rhizosphaerae sp. nov., an actinomycete isolated from rhizosphere soil in Thailand.</title>
        <authorList>
            <person name="Intra B."/>
            <person name="Euanorasetr J."/>
            <person name="Take A."/>
            <person name="Inahashi Y."/>
            <person name="Mori M."/>
            <person name="Panbangred W."/>
            <person name="Matsumoto A."/>
        </authorList>
    </citation>
    <scope>NUCLEOTIDE SEQUENCE [LARGE SCALE GENOMIC DNA]</scope>
    <source>
        <strain evidence="5 6">H219</strain>
    </source>
</reference>
<dbReference type="OrthoDB" id="8482304at2"/>
<sequence>MSGESGGNALRGSELVGRDAELAQLLGLVGRVAGGRGTVLRIEGEPGIGKTTLVCALLTEADRLGCAVHHATADPLSQQVPLRVLLDCIAVHPAPGGAGVHERVRAARDDDQVPAAAEQLLALIEDLCATRPVVLTVDDVQWADETSLLVWNRLSRMTERLPLLLVAAGPSDGRTELGVVHDEDRKVRIVVPPLDESATADLAAHLIGTAEIGPSLLAVLTRAAGNPRYVREVVLALSREHHLEGAAARAELAGSDLTCGTLPRPVAEALTSRLDFVGSDTLGLLRTASLFGATFSVTDLRTVSERPVPVLVGCVEEALASGLLVESGSRLAFQHELIRQALHVTTPPALRLALHQQAARALASSGAPVERVGEQLLASVPGEGAEIDEWGVDWLVENGRALAHRDPVLAEALLGAVPVLSAHDPRRDSLRTARVLALVQLGLHDEARASGERALEDTQNPSCAAELSWYLTWSLASLGRDELAAEVAEKSLRSGIFDHGWSARTRAALGRVLLSHGHVEAAEAAVEGVVAEARGADDGVALGLALHVRGTALARRCDPAGAVVCHEQAGSALGEAPENADLRLAVLDDRRALLFELGRPEEAEDVLHEMLAILERCTTPPRLAAVRLSAAHHHYTTGRWHDATAELEAATELADRLDEAGRRRLHGLSAVLAGHRGDRAVLCRTLREAGCDEAPTARSAETLLVAEAMLAEDDEEPERAVRLLSETLTSGERIGTRHLWLPHLVRLAVATGATEVAGRAADACSEDAAVAASPGVVAASQHCRGLLERESTTLRAAVDFYRTTDQGPRCARAWEDLAVVLAERGERAQARDTYAQATTIYRSLGAAGDLRRADPRVRPQGARPARSRRRRAGSGWTSLTPTERQIARLVADGLANPDIAEALVSSRRTVEVHVSHILAKLGARSRVEIAVEATRHDLRDGSRSA</sequence>
<dbReference type="SUPFAM" id="SSF46894">
    <property type="entry name" value="C-terminal effector domain of the bipartite response regulators"/>
    <property type="match status" value="1"/>
</dbReference>
<evidence type="ECO:0000259" key="4">
    <source>
        <dbReference type="PROSITE" id="PS50043"/>
    </source>
</evidence>
<dbReference type="RefSeq" id="WP_125089619.1">
    <property type="nucleotide sequence ID" value="NZ_RSAA01000007.1"/>
</dbReference>